<protein>
    <recommendedName>
        <fullName evidence="5">Glycosyltransferase RgtA/B/C/D-like domain-containing protein</fullName>
    </recommendedName>
</protein>
<evidence type="ECO:0000256" key="2">
    <source>
        <dbReference type="SAM" id="Phobius"/>
    </source>
</evidence>
<feature type="transmembrane region" description="Helical" evidence="2">
    <location>
        <begin position="542"/>
        <end position="560"/>
    </location>
</feature>
<feature type="region of interest" description="Disordered" evidence="1">
    <location>
        <begin position="627"/>
        <end position="649"/>
    </location>
</feature>
<feature type="transmembrane region" description="Helical" evidence="2">
    <location>
        <begin position="514"/>
        <end position="535"/>
    </location>
</feature>
<dbReference type="RefSeq" id="WP_143266486.1">
    <property type="nucleotide sequence ID" value="NZ_FXAK01000004.1"/>
</dbReference>
<feature type="transmembrane region" description="Helical" evidence="2">
    <location>
        <begin position="120"/>
        <end position="139"/>
    </location>
</feature>
<dbReference type="OrthoDB" id="7297357at2"/>
<sequence length="649" mass="69640">MPFVPDHSVPRLRLGRTWMFAYGLAILLFTWLMANLPLVAIPEAAYDDALFVRQAVNLLAGRWLGAYDNLTLAKGPFYPVWIAFGWLAGLPILVSQGLAYALACLVLVRGLRGWLPAGRRGEAVAFGLFLLLLFNPMTYGVGQMRVMREGIYVPLTILLFGLGVWWFRWRDRGLARRALLAGGMGGVLGLFWCTREEGLWVLPAFAAGFGLLLLTRLLAEGPDGRLRLAGRGAGKGMARTAGALVAETGLAGLAAGAALLVIGGFGWMNQRHYGVSDVVEFKQQEFMAAYGSLSRVRHRTPWVPYVVIPREVLERVYPVSPAAAELRPYFDGTAPDGLEQVGCATYGVTPCDGEIRAGWFMWALRDATAQAGHYRTATGAKDFYRRMAGEIGAACDDGRLDCLPPRATMVPPFRTDYVWPTLSAAARMVGFLATMESSGVPRPAMSCTVDDCGQSPGRAVFLDMVRSPLFTHAPWLLASTDFQRRSQDGGTLPFQRRAAMVAKLLDGVAAAYRAALPVLLVAGLIGYAAALVAAVRRRRIDPLLLAGGVAALLVLSRVGLLAVLEATAIPSMNSLYLSPAYPMLLLFGATAVLGALRMLVRRPVSTPIPSPILPAARPPIGELVQEDAPAASADAPAEAPAEAVGAGRP</sequence>
<feature type="transmembrane region" description="Helical" evidence="2">
    <location>
        <begin position="174"/>
        <end position="192"/>
    </location>
</feature>
<feature type="compositionally biased region" description="Low complexity" evidence="1">
    <location>
        <begin position="627"/>
        <end position="643"/>
    </location>
</feature>
<feature type="transmembrane region" description="Helical" evidence="2">
    <location>
        <begin position="151"/>
        <end position="167"/>
    </location>
</feature>
<dbReference type="Proteomes" id="UP000192936">
    <property type="component" value="Unassembled WGS sequence"/>
</dbReference>
<feature type="transmembrane region" description="Helical" evidence="2">
    <location>
        <begin position="80"/>
        <end position="108"/>
    </location>
</feature>
<accession>A0A1X7EW45</accession>
<evidence type="ECO:0008006" key="5">
    <source>
        <dbReference type="Google" id="ProtNLM"/>
    </source>
</evidence>
<keyword evidence="2" id="KW-0472">Membrane</keyword>
<name>A0A1X7EW45_9PROT</name>
<dbReference type="AlphaFoldDB" id="A0A1X7EW45"/>
<keyword evidence="2" id="KW-1133">Transmembrane helix</keyword>
<feature type="transmembrane region" description="Helical" evidence="2">
    <location>
        <begin position="580"/>
        <end position="600"/>
    </location>
</feature>
<keyword evidence="2" id="KW-0812">Transmembrane</keyword>
<evidence type="ECO:0000256" key="1">
    <source>
        <dbReference type="SAM" id="MobiDB-lite"/>
    </source>
</evidence>
<dbReference type="EMBL" id="FXAK01000004">
    <property type="protein sequence ID" value="SMF41461.1"/>
    <property type="molecule type" value="Genomic_DNA"/>
</dbReference>
<dbReference type="STRING" id="286727.SAMN02982917_2048"/>
<reference evidence="3 4" key="1">
    <citation type="submission" date="2017-04" db="EMBL/GenBank/DDBJ databases">
        <authorList>
            <person name="Afonso C.L."/>
            <person name="Miller P.J."/>
            <person name="Scott M.A."/>
            <person name="Spackman E."/>
            <person name="Goraichik I."/>
            <person name="Dimitrov K.M."/>
            <person name="Suarez D.L."/>
            <person name="Swayne D.E."/>
        </authorList>
    </citation>
    <scope>NUCLEOTIDE SEQUENCE [LARGE SCALE GENOMIC DNA]</scope>
    <source>
        <strain evidence="3 4">A2P</strain>
    </source>
</reference>
<gene>
    <name evidence="3" type="ORF">SAMN02982917_2048</name>
</gene>
<organism evidence="3 4">
    <name type="scientific">Azospirillum oryzae</name>
    <dbReference type="NCBI Taxonomy" id="286727"/>
    <lineage>
        <taxon>Bacteria</taxon>
        <taxon>Pseudomonadati</taxon>
        <taxon>Pseudomonadota</taxon>
        <taxon>Alphaproteobacteria</taxon>
        <taxon>Rhodospirillales</taxon>
        <taxon>Azospirillaceae</taxon>
        <taxon>Azospirillum</taxon>
    </lineage>
</organism>
<feature type="transmembrane region" description="Helical" evidence="2">
    <location>
        <begin position="20"/>
        <end position="41"/>
    </location>
</feature>
<feature type="transmembrane region" description="Helical" evidence="2">
    <location>
        <begin position="198"/>
        <end position="219"/>
    </location>
</feature>
<evidence type="ECO:0000313" key="3">
    <source>
        <dbReference type="EMBL" id="SMF41461.1"/>
    </source>
</evidence>
<evidence type="ECO:0000313" key="4">
    <source>
        <dbReference type="Proteomes" id="UP000192936"/>
    </source>
</evidence>
<proteinExistence type="predicted"/>
<feature type="transmembrane region" description="Helical" evidence="2">
    <location>
        <begin position="240"/>
        <end position="268"/>
    </location>
</feature>